<organism evidence="3 4">
    <name type="scientific">Allacma fusca</name>
    <dbReference type="NCBI Taxonomy" id="39272"/>
    <lineage>
        <taxon>Eukaryota</taxon>
        <taxon>Metazoa</taxon>
        <taxon>Ecdysozoa</taxon>
        <taxon>Arthropoda</taxon>
        <taxon>Hexapoda</taxon>
        <taxon>Collembola</taxon>
        <taxon>Symphypleona</taxon>
        <taxon>Sminthuridae</taxon>
        <taxon>Allacma</taxon>
    </lineage>
</organism>
<comment type="caution">
    <text evidence="3">The sequence shown here is derived from an EMBL/GenBank/DDBJ whole genome shotgun (WGS) entry which is preliminary data.</text>
</comment>
<feature type="region of interest" description="Disordered" evidence="2">
    <location>
        <begin position="35"/>
        <end position="61"/>
    </location>
</feature>
<dbReference type="EMBL" id="CAJVCH010247282">
    <property type="protein sequence ID" value="CAG7733341.1"/>
    <property type="molecule type" value="Genomic_DNA"/>
</dbReference>
<comment type="similarity">
    <text evidence="1">Belongs to the peptidase S8 family.</text>
</comment>
<proteinExistence type="inferred from homology"/>
<dbReference type="PROSITE" id="PS51892">
    <property type="entry name" value="SUBTILASE"/>
    <property type="match status" value="1"/>
</dbReference>
<evidence type="ECO:0000256" key="2">
    <source>
        <dbReference type="SAM" id="MobiDB-lite"/>
    </source>
</evidence>
<sequence>MLWITNQLSIKSASAALIAEITAVDEVTEIDFDSKHKITEPVKEPEDNLKNPPSSSKNSKYGQLTYGIEAISVPEVWSQGYYGQGIVVVIIDM</sequence>
<feature type="non-terminal residue" evidence="3">
    <location>
        <position position="93"/>
    </location>
</feature>
<name>A0A8J2PDP5_9HEXA</name>
<evidence type="ECO:0000313" key="4">
    <source>
        <dbReference type="Proteomes" id="UP000708208"/>
    </source>
</evidence>
<keyword evidence="4" id="KW-1185">Reference proteome</keyword>
<gene>
    <name evidence="3" type="ORF">AFUS01_LOCUS21791</name>
</gene>
<comment type="caution">
    <text evidence="1">Lacks conserved residue(s) required for the propagation of feature annotation.</text>
</comment>
<feature type="compositionally biased region" description="Basic and acidic residues" evidence="2">
    <location>
        <begin position="35"/>
        <end position="49"/>
    </location>
</feature>
<protein>
    <submittedName>
        <fullName evidence="3">Uncharacterized protein</fullName>
    </submittedName>
</protein>
<dbReference type="AlphaFoldDB" id="A0A8J2PDP5"/>
<evidence type="ECO:0000256" key="1">
    <source>
        <dbReference type="PROSITE-ProRule" id="PRU01240"/>
    </source>
</evidence>
<reference evidence="3" key="1">
    <citation type="submission" date="2021-06" db="EMBL/GenBank/DDBJ databases">
        <authorList>
            <person name="Hodson N. C."/>
            <person name="Mongue J. A."/>
            <person name="Jaron S. K."/>
        </authorList>
    </citation>
    <scope>NUCLEOTIDE SEQUENCE</scope>
</reference>
<dbReference type="Proteomes" id="UP000708208">
    <property type="component" value="Unassembled WGS sequence"/>
</dbReference>
<feature type="compositionally biased region" description="Low complexity" evidence="2">
    <location>
        <begin position="50"/>
        <end position="60"/>
    </location>
</feature>
<evidence type="ECO:0000313" key="3">
    <source>
        <dbReference type="EMBL" id="CAG7733341.1"/>
    </source>
</evidence>
<accession>A0A8J2PDP5</accession>